<dbReference type="InterPro" id="IPR036148">
    <property type="entry name" value="MmgE/PrpD_sf"/>
</dbReference>
<dbReference type="EMBL" id="BTGD01000003">
    <property type="protein sequence ID" value="GMM54624.1"/>
    <property type="molecule type" value="Genomic_DNA"/>
</dbReference>
<dbReference type="FunFam" id="3.30.1330.120:FF:000001">
    <property type="entry name" value="2-methylcitrate dehydratase"/>
    <property type="match status" value="1"/>
</dbReference>
<dbReference type="GO" id="GO:0005739">
    <property type="term" value="C:mitochondrion"/>
    <property type="evidence" value="ECO:0007669"/>
    <property type="project" value="TreeGrafter"/>
</dbReference>
<dbReference type="InterPro" id="IPR012705">
    <property type="entry name" value="2Me_IsoCit_deHydtase_PrpD"/>
</dbReference>
<evidence type="ECO:0000259" key="4">
    <source>
        <dbReference type="Pfam" id="PF19305"/>
    </source>
</evidence>
<comment type="caution">
    <text evidence="5">The sequence shown here is derived from an EMBL/GenBank/DDBJ whole genome shotgun (WGS) entry which is preliminary data.</text>
</comment>
<feature type="domain" description="MmgE/PrpD N-terminal" evidence="3">
    <location>
        <begin position="52"/>
        <end position="305"/>
    </location>
</feature>
<dbReference type="Gene3D" id="1.10.4100.10">
    <property type="entry name" value="2-methylcitrate dehydratase PrpD"/>
    <property type="match status" value="1"/>
</dbReference>
<dbReference type="NCBIfam" id="TIGR02330">
    <property type="entry name" value="prpD"/>
    <property type="match status" value="1"/>
</dbReference>
<dbReference type="PANTHER" id="PTHR16943">
    <property type="entry name" value="2-METHYLCITRATE DEHYDRATASE-RELATED"/>
    <property type="match status" value="1"/>
</dbReference>
<evidence type="ECO:0000259" key="3">
    <source>
        <dbReference type="Pfam" id="PF03972"/>
    </source>
</evidence>
<evidence type="ECO:0000313" key="5">
    <source>
        <dbReference type="EMBL" id="GMM54624.1"/>
    </source>
</evidence>
<dbReference type="InterPro" id="IPR042183">
    <property type="entry name" value="MmgE/PrpD_sf_1"/>
</dbReference>
<dbReference type="Gene3D" id="3.30.1330.120">
    <property type="entry name" value="2-methylcitrate dehydratase PrpD"/>
    <property type="match status" value="1"/>
</dbReference>
<reference evidence="5 6" key="1">
    <citation type="journal article" date="2023" name="Elife">
        <title>Identification of key yeast species and microbe-microbe interactions impacting larval growth of Drosophila in the wild.</title>
        <authorList>
            <person name="Mure A."/>
            <person name="Sugiura Y."/>
            <person name="Maeda R."/>
            <person name="Honda K."/>
            <person name="Sakurai N."/>
            <person name="Takahashi Y."/>
            <person name="Watada M."/>
            <person name="Katoh T."/>
            <person name="Gotoh A."/>
            <person name="Gotoh Y."/>
            <person name="Taniguchi I."/>
            <person name="Nakamura K."/>
            <person name="Hayashi T."/>
            <person name="Katayama T."/>
            <person name="Uemura T."/>
            <person name="Hattori Y."/>
        </authorList>
    </citation>
    <scope>NUCLEOTIDE SEQUENCE [LARGE SCALE GENOMIC DNA]</scope>
    <source>
        <strain evidence="5 6">KH-74</strain>
    </source>
</reference>
<evidence type="ECO:0000313" key="6">
    <source>
        <dbReference type="Proteomes" id="UP001377567"/>
    </source>
</evidence>
<protein>
    <submittedName>
        <fullName evidence="5">2-methylcitrate dehydratase</fullName>
    </submittedName>
</protein>
<organism evidence="5 6">
    <name type="scientific">Maudiozyma humilis</name>
    <name type="common">Sour dough yeast</name>
    <name type="synonym">Kazachstania humilis</name>
    <dbReference type="NCBI Taxonomy" id="51915"/>
    <lineage>
        <taxon>Eukaryota</taxon>
        <taxon>Fungi</taxon>
        <taxon>Dikarya</taxon>
        <taxon>Ascomycota</taxon>
        <taxon>Saccharomycotina</taxon>
        <taxon>Saccharomycetes</taxon>
        <taxon>Saccharomycetales</taxon>
        <taxon>Saccharomycetaceae</taxon>
        <taxon>Maudiozyma</taxon>
    </lineage>
</organism>
<gene>
    <name evidence="5" type="ORF">DAKH74_012400</name>
</gene>
<dbReference type="InterPro" id="IPR045337">
    <property type="entry name" value="MmgE_PrpD_C"/>
</dbReference>
<dbReference type="InterPro" id="IPR042188">
    <property type="entry name" value="MmgE/PrpD_sf_2"/>
</dbReference>
<accession>A0AAV5RSR7</accession>
<dbReference type="Pfam" id="PF19305">
    <property type="entry name" value="MmgE_PrpD_C"/>
    <property type="match status" value="1"/>
</dbReference>
<dbReference type="InterPro" id="IPR005656">
    <property type="entry name" value="MmgE_PrpD"/>
</dbReference>
<dbReference type="NCBIfam" id="NF006943">
    <property type="entry name" value="PRK09425.1"/>
    <property type="match status" value="1"/>
</dbReference>
<comment type="similarity">
    <text evidence="1">Belongs to the PrpD family.</text>
</comment>
<feature type="domain" description="MmgE/PrpD C-terminal" evidence="4">
    <location>
        <begin position="325"/>
        <end position="501"/>
    </location>
</feature>
<sequence>MPAQLHLLRGIRSPASRSVLPSLYRNMATATSATATATASNDRPQPDELLSKIARYVHRSSAARDSSLAMETGKYCLLDTLGCGLAALQYKQARDIIAPVVPQLGSIDSGTRVPGTNYAMDPVNGAFAIGTLIRWLDFNDCWLAAEWGHPSDNLGGILAVADHLNRSGAAATSITVSQVIEAMVQAHEIQGVIALENSFNAVGLDHVVLVKLATTAVVARLLGLSEEQTVAALSQSLVDGQALRTYRHAPNTGSRKSWAAGDACSRAVKMCYLVRNADVGTIPSVLTAPTWGFYDALFRGKPFTFTQRSDFGAYVMENVLFKISYPAEFHAQTAVEAAMQAHAKLKQMGKTHTDISRVTIRTQDAAMRIIDKHGPLHNYADRDHCIQYMAAIPLIHGRLTADDYHDAVAQDPAVDALRAKMVCVRDEQFSRDYLDPAKRAIPNALTIELNDGTVLDEIVVEYPVGHRRRRDEGIPKLMAKFERHLRAHYGQGDQAQRILDASTSEQLGDMPIHEYIDLYTKQS</sequence>
<proteinExistence type="inferred from homology"/>
<dbReference type="GO" id="GO:0051537">
    <property type="term" value="F:2 iron, 2 sulfur cluster binding"/>
    <property type="evidence" value="ECO:0007669"/>
    <property type="project" value="InterPro"/>
</dbReference>
<keyword evidence="6" id="KW-1185">Reference proteome</keyword>
<dbReference type="AlphaFoldDB" id="A0AAV5RSR7"/>
<dbReference type="GO" id="GO:0047547">
    <property type="term" value="F:2-methylcitrate dehydratase activity"/>
    <property type="evidence" value="ECO:0007669"/>
    <property type="project" value="InterPro"/>
</dbReference>
<dbReference type="GO" id="GO:0019679">
    <property type="term" value="P:propionate metabolic process, methylcitrate cycle"/>
    <property type="evidence" value="ECO:0007669"/>
    <property type="project" value="InterPro"/>
</dbReference>
<name>A0AAV5RSR7_MAUHU</name>
<dbReference type="Pfam" id="PF03972">
    <property type="entry name" value="MmgE_PrpD_N"/>
    <property type="match status" value="1"/>
</dbReference>
<evidence type="ECO:0000256" key="1">
    <source>
        <dbReference type="ARBA" id="ARBA00006174"/>
    </source>
</evidence>
<dbReference type="SUPFAM" id="SSF103378">
    <property type="entry name" value="2-methylcitrate dehydratase PrpD"/>
    <property type="match status" value="1"/>
</dbReference>
<keyword evidence="2" id="KW-0456">Lyase</keyword>
<evidence type="ECO:0000256" key="2">
    <source>
        <dbReference type="ARBA" id="ARBA00023239"/>
    </source>
</evidence>
<dbReference type="PANTHER" id="PTHR16943:SF16">
    <property type="entry name" value="2-METHYLCITRATE DEHYDRATASE-RELATED"/>
    <property type="match status" value="1"/>
</dbReference>
<dbReference type="Proteomes" id="UP001377567">
    <property type="component" value="Unassembled WGS sequence"/>
</dbReference>
<dbReference type="InterPro" id="IPR045336">
    <property type="entry name" value="MmgE_PrpD_N"/>
</dbReference>